<dbReference type="InterPro" id="IPR047880">
    <property type="entry name" value="MafI-like"/>
</dbReference>
<dbReference type="EMBL" id="JABVED010000013">
    <property type="protein sequence ID" value="MBC6449992.1"/>
    <property type="molecule type" value="Genomic_DNA"/>
</dbReference>
<dbReference type="RefSeq" id="WP_187223047.1">
    <property type="nucleotide sequence ID" value="NZ_JABVED010000013.1"/>
</dbReference>
<proteinExistence type="predicted"/>
<name>A0ABR7LCH0_9PSEU</name>
<dbReference type="Proteomes" id="UP000734823">
    <property type="component" value="Unassembled WGS sequence"/>
</dbReference>
<dbReference type="NCBIfam" id="NF033691">
    <property type="entry name" value="immunity_MafI"/>
    <property type="match status" value="1"/>
</dbReference>
<protein>
    <submittedName>
        <fullName evidence="1">MafI family immunity protein</fullName>
    </submittedName>
</protein>
<organism evidence="1 2">
    <name type="scientific">Actinokineospora xionganensis</name>
    <dbReference type="NCBI Taxonomy" id="2684470"/>
    <lineage>
        <taxon>Bacteria</taxon>
        <taxon>Bacillati</taxon>
        <taxon>Actinomycetota</taxon>
        <taxon>Actinomycetes</taxon>
        <taxon>Pseudonocardiales</taxon>
        <taxon>Pseudonocardiaceae</taxon>
        <taxon>Actinokineospora</taxon>
    </lineage>
</organism>
<reference evidence="1 2" key="1">
    <citation type="submission" date="2020-06" db="EMBL/GenBank/DDBJ databases">
        <title>Actinokineospora xiongansis sp. nov., isolated from soil of Baiyangdian.</title>
        <authorList>
            <person name="Zhang X."/>
        </authorList>
    </citation>
    <scope>NUCLEOTIDE SEQUENCE [LARGE SCALE GENOMIC DNA]</scope>
    <source>
        <strain evidence="1 2">HBU206404</strain>
    </source>
</reference>
<sequence length="103" mass="11629">MDASYYEEITGIPHGLTIWLSDRLAEKDLAWTAEFLDANELGLALEQIADALSEHERPITPDERADMLALADRMQMDDRVFRALTICPDAESGRSAIDAREHR</sequence>
<evidence type="ECO:0000313" key="2">
    <source>
        <dbReference type="Proteomes" id="UP000734823"/>
    </source>
</evidence>
<gene>
    <name evidence="1" type="ORF">GPZ80_22790</name>
</gene>
<evidence type="ECO:0000313" key="1">
    <source>
        <dbReference type="EMBL" id="MBC6449992.1"/>
    </source>
</evidence>
<comment type="caution">
    <text evidence="1">The sequence shown here is derived from an EMBL/GenBank/DDBJ whole genome shotgun (WGS) entry which is preliminary data.</text>
</comment>
<keyword evidence="2" id="KW-1185">Reference proteome</keyword>
<accession>A0ABR7LCH0</accession>